<dbReference type="EMBL" id="KQ087189">
    <property type="protein sequence ID" value="KLT44126.1"/>
    <property type="molecule type" value="Genomic_DNA"/>
</dbReference>
<evidence type="ECO:0000256" key="2">
    <source>
        <dbReference type="ARBA" id="ARBA00004590"/>
    </source>
</evidence>
<keyword evidence="7" id="KW-0256">Endoplasmic reticulum</keyword>
<evidence type="ECO:0000256" key="5">
    <source>
        <dbReference type="ARBA" id="ARBA00017467"/>
    </source>
</evidence>
<dbReference type="PANTHER" id="PTHR12154:SF4">
    <property type="entry name" value="UDP-N-ACETYLGLUCOSAMINE TRANSFERASE SUBUNIT ALG14 HOMOLOG"/>
    <property type="match status" value="1"/>
</dbReference>
<dbReference type="GeneID" id="28983146"/>
<dbReference type="GO" id="GO:0031965">
    <property type="term" value="C:nuclear membrane"/>
    <property type="evidence" value="ECO:0007669"/>
    <property type="project" value="UniProtKB-SubCell"/>
</dbReference>
<evidence type="ECO:0000256" key="3">
    <source>
        <dbReference type="ARBA" id="ARBA00009731"/>
    </source>
</evidence>
<evidence type="ECO:0000256" key="4">
    <source>
        <dbReference type="ARBA" id="ARBA00011335"/>
    </source>
</evidence>
<keyword evidence="8 11" id="KW-1133">Transmembrane helix</keyword>
<evidence type="ECO:0000313" key="13">
    <source>
        <dbReference type="Proteomes" id="UP000053611"/>
    </source>
</evidence>
<dbReference type="GO" id="GO:0043541">
    <property type="term" value="C:UDP-N-acetylglucosamine transferase complex"/>
    <property type="evidence" value="ECO:0007669"/>
    <property type="project" value="TreeGrafter"/>
</dbReference>
<evidence type="ECO:0000256" key="9">
    <source>
        <dbReference type="ARBA" id="ARBA00023136"/>
    </source>
</evidence>
<accession>A0A0J0XSP6</accession>
<dbReference type="Gene3D" id="3.40.50.2000">
    <property type="entry name" value="Glycogen Phosphorylase B"/>
    <property type="match status" value="1"/>
</dbReference>
<keyword evidence="9 11" id="KW-0472">Membrane</keyword>
<dbReference type="PANTHER" id="PTHR12154">
    <property type="entry name" value="GLYCOSYL TRANSFERASE-RELATED"/>
    <property type="match status" value="1"/>
</dbReference>
<sequence>MAPQPPQRQPRPRKEAVTLPVWIPFTLLFLCLLAVAIFTINPVETAREFARFSEWEPRAQRAVAAALILPVIALIGLLFKRILIIRPGGSAWTPPPQRKLGERVSLGVFLGSGGHTAEMRALMQGVDRRRYSPRVYVYCHGDEMSLRAVADIEGGEEKQGKAGGYSLVALPRARKVGQGRISSVFSVLRTAVHVLLHTFLLPLADAPLSPWVDVLIVNGPGTAVVLVAVAYIRRIFGLPHTRIVYVESFARVRSLSLSGKILRSFVDTFVVQWPQAAGDELLAIDEDVVETPKGISDEPTQEELRRVLDEKETGCVYRGWLV</sequence>
<evidence type="ECO:0000256" key="7">
    <source>
        <dbReference type="ARBA" id="ARBA00022824"/>
    </source>
</evidence>
<dbReference type="Pfam" id="PF08660">
    <property type="entry name" value="Alg14"/>
    <property type="match status" value="1"/>
</dbReference>
<evidence type="ECO:0000256" key="1">
    <source>
        <dbReference type="ARBA" id="ARBA00004389"/>
    </source>
</evidence>
<feature type="transmembrane region" description="Helical" evidence="11">
    <location>
        <begin position="60"/>
        <end position="79"/>
    </location>
</feature>
<dbReference type="InterPro" id="IPR013969">
    <property type="entry name" value="Oligosacch_biosynth_Alg14"/>
</dbReference>
<organism evidence="12 13">
    <name type="scientific">Cutaneotrichosporon oleaginosum</name>
    <dbReference type="NCBI Taxonomy" id="879819"/>
    <lineage>
        <taxon>Eukaryota</taxon>
        <taxon>Fungi</taxon>
        <taxon>Dikarya</taxon>
        <taxon>Basidiomycota</taxon>
        <taxon>Agaricomycotina</taxon>
        <taxon>Tremellomycetes</taxon>
        <taxon>Trichosporonales</taxon>
        <taxon>Trichosporonaceae</taxon>
        <taxon>Cutaneotrichosporon</taxon>
    </lineage>
</organism>
<dbReference type="STRING" id="879819.A0A0J0XSP6"/>
<dbReference type="GO" id="GO:0006488">
    <property type="term" value="P:dolichol-linked oligosaccharide biosynthetic process"/>
    <property type="evidence" value="ECO:0007669"/>
    <property type="project" value="InterPro"/>
</dbReference>
<feature type="transmembrane region" description="Helical" evidence="11">
    <location>
        <begin position="181"/>
        <end position="204"/>
    </location>
</feature>
<comment type="subunit">
    <text evidence="4">Heterodimer with ALG13 to form a functional enzyme.</text>
</comment>
<proteinExistence type="inferred from homology"/>
<evidence type="ECO:0000256" key="10">
    <source>
        <dbReference type="ARBA" id="ARBA00032062"/>
    </source>
</evidence>
<dbReference type="AlphaFoldDB" id="A0A0J0XSP6"/>
<dbReference type="RefSeq" id="XP_018280617.1">
    <property type="nucleotide sequence ID" value="XM_018422543.1"/>
</dbReference>
<name>A0A0J0XSP6_9TREE</name>
<evidence type="ECO:0000256" key="6">
    <source>
        <dbReference type="ARBA" id="ARBA00022692"/>
    </source>
</evidence>
<gene>
    <name evidence="12" type="ORF">CC85DRAFT_283914</name>
</gene>
<evidence type="ECO:0000256" key="8">
    <source>
        <dbReference type="ARBA" id="ARBA00022989"/>
    </source>
</evidence>
<comment type="subcellular location">
    <subcellularLocation>
        <location evidence="1">Endoplasmic reticulum membrane</location>
        <topology evidence="1">Single-pass membrane protein</topology>
    </subcellularLocation>
    <subcellularLocation>
        <location evidence="2">Nucleus membrane</location>
        <topology evidence="2">Single-pass membrane protein</topology>
    </subcellularLocation>
</comment>
<dbReference type="OrthoDB" id="17098at2759"/>
<evidence type="ECO:0000313" key="12">
    <source>
        <dbReference type="EMBL" id="KLT44126.1"/>
    </source>
</evidence>
<evidence type="ECO:0000256" key="11">
    <source>
        <dbReference type="SAM" id="Phobius"/>
    </source>
</evidence>
<dbReference type="GO" id="GO:0004577">
    <property type="term" value="F:N-acetylglucosaminyldiphosphodolichol N-acetylglucosaminyltransferase activity"/>
    <property type="evidence" value="ECO:0007669"/>
    <property type="project" value="TreeGrafter"/>
</dbReference>
<feature type="transmembrane region" description="Helical" evidence="11">
    <location>
        <begin position="210"/>
        <end position="232"/>
    </location>
</feature>
<protein>
    <recommendedName>
        <fullName evidence="5">UDP-N-acetylglucosamine transferase subunit ALG14</fullName>
    </recommendedName>
    <alternativeName>
        <fullName evidence="10">Asparagine-linked glycosylation protein 14</fullName>
    </alternativeName>
</protein>
<feature type="transmembrane region" description="Helical" evidence="11">
    <location>
        <begin position="21"/>
        <end position="40"/>
    </location>
</feature>
<dbReference type="Proteomes" id="UP000053611">
    <property type="component" value="Unassembled WGS sequence"/>
</dbReference>
<keyword evidence="13" id="KW-1185">Reference proteome</keyword>
<reference evidence="12 13" key="1">
    <citation type="submission" date="2015-03" db="EMBL/GenBank/DDBJ databases">
        <title>Genomics and transcriptomics of the oil-accumulating basidiomycete yeast T. oleaginosus allow insights into substrate utilization and the diverse evolutionary trajectories of mating systems in fungi.</title>
        <authorList>
            <consortium name="DOE Joint Genome Institute"/>
            <person name="Kourist R."/>
            <person name="Kracht O."/>
            <person name="Bracharz F."/>
            <person name="Lipzen A."/>
            <person name="Nolan M."/>
            <person name="Ohm R."/>
            <person name="Grigoriev I."/>
            <person name="Sun S."/>
            <person name="Heitman J."/>
            <person name="Bruck T."/>
            <person name="Nowrousian M."/>
        </authorList>
    </citation>
    <scope>NUCLEOTIDE SEQUENCE [LARGE SCALE GENOMIC DNA]</scope>
    <source>
        <strain evidence="12 13">IBC0246</strain>
    </source>
</reference>
<keyword evidence="6 11" id="KW-0812">Transmembrane</keyword>
<comment type="similarity">
    <text evidence="3">Belongs to the ALG14 family.</text>
</comment>